<evidence type="ECO:0000256" key="1">
    <source>
        <dbReference type="SAM" id="MobiDB-lite"/>
    </source>
</evidence>
<evidence type="ECO:0000313" key="3">
    <source>
        <dbReference type="EMBL" id="RKQ68323.1"/>
    </source>
</evidence>
<dbReference type="PROSITE" id="PS50076">
    <property type="entry name" value="DNAJ_2"/>
    <property type="match status" value="1"/>
</dbReference>
<dbReference type="Pfam" id="PF00226">
    <property type="entry name" value="DnaJ"/>
    <property type="match status" value="1"/>
</dbReference>
<sequence>MDRVTIIPDMARTKTIDPWEQEWRRRYAEAQAHGPVHRPCEHPGCTERGEFRAPRARDKLNEYRWFCLDHVRAYNAAWNYFAGMSEPEVEAHIRRDITWDRPTWRLGDGQRMKEPKRGWKVYDDFGIYEENVGPDAEQAEKAKRQARQPAASPEAKAAAELGLELPVTWQEVRVRYRQLVKENHPDAHGGDKAAEERLKSINHAYSILRKFLC</sequence>
<organism evidence="3 4">
    <name type="scientific">Oceanibaculum indicum</name>
    <dbReference type="NCBI Taxonomy" id="526216"/>
    <lineage>
        <taxon>Bacteria</taxon>
        <taxon>Pseudomonadati</taxon>
        <taxon>Pseudomonadota</taxon>
        <taxon>Alphaproteobacteria</taxon>
        <taxon>Rhodospirillales</taxon>
        <taxon>Oceanibaculaceae</taxon>
        <taxon>Oceanibaculum</taxon>
    </lineage>
</organism>
<dbReference type="InterPro" id="IPR001623">
    <property type="entry name" value="DnaJ_domain"/>
</dbReference>
<dbReference type="InterPro" id="IPR036869">
    <property type="entry name" value="J_dom_sf"/>
</dbReference>
<gene>
    <name evidence="3" type="ORF">BCL74_2801</name>
</gene>
<feature type="compositionally biased region" description="Low complexity" evidence="1">
    <location>
        <begin position="147"/>
        <end position="157"/>
    </location>
</feature>
<name>A0A420WBG3_9PROT</name>
<evidence type="ECO:0000259" key="2">
    <source>
        <dbReference type="PROSITE" id="PS50076"/>
    </source>
</evidence>
<dbReference type="AlphaFoldDB" id="A0A420WBG3"/>
<proteinExistence type="predicted"/>
<evidence type="ECO:0000313" key="4">
    <source>
        <dbReference type="Proteomes" id="UP000277424"/>
    </source>
</evidence>
<dbReference type="Gene3D" id="1.10.287.110">
    <property type="entry name" value="DnaJ domain"/>
    <property type="match status" value="1"/>
</dbReference>
<feature type="domain" description="J" evidence="2">
    <location>
        <begin position="156"/>
        <end position="213"/>
    </location>
</feature>
<dbReference type="Proteomes" id="UP000277424">
    <property type="component" value="Unassembled WGS sequence"/>
</dbReference>
<feature type="region of interest" description="Disordered" evidence="1">
    <location>
        <begin position="136"/>
        <end position="157"/>
    </location>
</feature>
<dbReference type="SUPFAM" id="SSF46565">
    <property type="entry name" value="Chaperone J-domain"/>
    <property type="match status" value="1"/>
</dbReference>
<dbReference type="SMART" id="SM00271">
    <property type="entry name" value="DnaJ"/>
    <property type="match status" value="1"/>
</dbReference>
<dbReference type="CDD" id="cd06257">
    <property type="entry name" value="DnaJ"/>
    <property type="match status" value="1"/>
</dbReference>
<accession>A0A420WBG3</accession>
<reference evidence="3 4" key="1">
    <citation type="submission" date="2018-10" db="EMBL/GenBank/DDBJ databases">
        <title>Comparative analysis of microorganisms from saline springs in Andes Mountain Range, Colombia.</title>
        <authorList>
            <person name="Rubin E."/>
        </authorList>
    </citation>
    <scope>NUCLEOTIDE SEQUENCE [LARGE SCALE GENOMIC DNA]</scope>
    <source>
        <strain evidence="3 4">USBA 36</strain>
    </source>
</reference>
<comment type="caution">
    <text evidence="3">The sequence shown here is derived from an EMBL/GenBank/DDBJ whole genome shotgun (WGS) entry which is preliminary data.</text>
</comment>
<dbReference type="EMBL" id="RBIG01000003">
    <property type="protein sequence ID" value="RKQ68323.1"/>
    <property type="molecule type" value="Genomic_DNA"/>
</dbReference>
<protein>
    <submittedName>
        <fullName evidence="3">DnaJ-like protein</fullName>
    </submittedName>
</protein>